<dbReference type="Proteomes" id="UP000773614">
    <property type="component" value="Unassembled WGS sequence"/>
</dbReference>
<sequence>MTAQQEQILASNAAPRRAWLVTGCSSGLGRALSEVLLSRGERVVCTARQTARIADLADRHPDRALALPLDVTEPASIGAAVPAALDWTGGIDVLVNNAGYGLVGALEEVDEEALKRNFDANIYGPYRMIRALLPHMRARGRGHIVNVSSMTGFVGAPGFCFYSATKFALEGMSEALAQEVAPFGIRVTIVEPGPFRTEFRNRSMESAPPMEAYAATIGRFREALMETDGKQPGDPYRGAEAMIAAVDAETPPLRLPLGAVCVGAIRGKLERVSRELDAWEAVSVATSYEAAE</sequence>
<dbReference type="PROSITE" id="PS00061">
    <property type="entry name" value="ADH_SHORT"/>
    <property type="match status" value="1"/>
</dbReference>
<dbReference type="SUPFAM" id="SSF51735">
    <property type="entry name" value="NAD(P)-binding Rossmann-fold domains"/>
    <property type="match status" value="1"/>
</dbReference>
<dbReference type="PANTHER" id="PTHR43976:SF16">
    <property type="entry name" value="SHORT-CHAIN DEHYDROGENASE_REDUCTASE FAMILY PROTEIN"/>
    <property type="match status" value="1"/>
</dbReference>
<protein>
    <submittedName>
        <fullName evidence="4">SDR family NAD(P)-dependent oxidoreductase</fullName>
    </submittedName>
</protein>
<proteinExistence type="inferred from homology"/>
<dbReference type="PRINTS" id="PR00080">
    <property type="entry name" value="SDRFAMILY"/>
</dbReference>
<evidence type="ECO:0000256" key="3">
    <source>
        <dbReference type="RuleBase" id="RU000363"/>
    </source>
</evidence>
<organism evidence="4 5">
    <name type="scientific">Propylenella binzhouense</name>
    <dbReference type="NCBI Taxonomy" id="2555902"/>
    <lineage>
        <taxon>Bacteria</taxon>
        <taxon>Pseudomonadati</taxon>
        <taxon>Pseudomonadota</taxon>
        <taxon>Alphaproteobacteria</taxon>
        <taxon>Hyphomicrobiales</taxon>
        <taxon>Propylenellaceae</taxon>
        <taxon>Propylenella</taxon>
    </lineage>
</organism>
<evidence type="ECO:0000313" key="4">
    <source>
        <dbReference type="EMBL" id="MYZ46346.1"/>
    </source>
</evidence>
<dbReference type="RefSeq" id="WP_161138685.1">
    <property type="nucleotide sequence ID" value="NZ_SPKJ01000002.1"/>
</dbReference>
<evidence type="ECO:0000256" key="1">
    <source>
        <dbReference type="ARBA" id="ARBA00006484"/>
    </source>
</evidence>
<keyword evidence="2" id="KW-0560">Oxidoreductase</keyword>
<dbReference type="AlphaFoldDB" id="A0A964T0U9"/>
<evidence type="ECO:0000256" key="2">
    <source>
        <dbReference type="ARBA" id="ARBA00023002"/>
    </source>
</evidence>
<evidence type="ECO:0000313" key="5">
    <source>
        <dbReference type="Proteomes" id="UP000773614"/>
    </source>
</evidence>
<comment type="caution">
    <text evidence="4">The sequence shown here is derived from an EMBL/GenBank/DDBJ whole genome shotgun (WGS) entry which is preliminary data.</text>
</comment>
<dbReference type="PANTHER" id="PTHR43976">
    <property type="entry name" value="SHORT CHAIN DEHYDROGENASE"/>
    <property type="match status" value="1"/>
</dbReference>
<dbReference type="InterPro" id="IPR020904">
    <property type="entry name" value="Sc_DH/Rdtase_CS"/>
</dbReference>
<dbReference type="Gene3D" id="3.40.50.720">
    <property type="entry name" value="NAD(P)-binding Rossmann-like Domain"/>
    <property type="match status" value="1"/>
</dbReference>
<name>A0A964T0U9_9HYPH</name>
<dbReference type="Pfam" id="PF00106">
    <property type="entry name" value="adh_short"/>
    <property type="match status" value="1"/>
</dbReference>
<dbReference type="NCBIfam" id="NF004824">
    <property type="entry name" value="PRK06180.1"/>
    <property type="match status" value="1"/>
</dbReference>
<dbReference type="InterPro" id="IPR036291">
    <property type="entry name" value="NAD(P)-bd_dom_sf"/>
</dbReference>
<comment type="similarity">
    <text evidence="1 3">Belongs to the short-chain dehydrogenases/reductases (SDR) family.</text>
</comment>
<dbReference type="EMBL" id="SPKJ01000002">
    <property type="protein sequence ID" value="MYZ46346.1"/>
    <property type="molecule type" value="Genomic_DNA"/>
</dbReference>
<dbReference type="GO" id="GO:0016491">
    <property type="term" value="F:oxidoreductase activity"/>
    <property type="evidence" value="ECO:0007669"/>
    <property type="project" value="UniProtKB-KW"/>
</dbReference>
<dbReference type="OrthoDB" id="9793825at2"/>
<dbReference type="PRINTS" id="PR00081">
    <property type="entry name" value="GDHRDH"/>
</dbReference>
<dbReference type="CDD" id="cd05374">
    <property type="entry name" value="17beta-HSD-like_SDR_c"/>
    <property type="match status" value="1"/>
</dbReference>
<dbReference type="InterPro" id="IPR002347">
    <property type="entry name" value="SDR_fam"/>
</dbReference>
<reference evidence="4" key="1">
    <citation type="submission" date="2019-03" db="EMBL/GenBank/DDBJ databases">
        <title>Afifella sp. nov., isolated from activated sludge.</title>
        <authorList>
            <person name="Li Q."/>
            <person name="Liu Y."/>
        </authorList>
    </citation>
    <scope>NUCLEOTIDE SEQUENCE</scope>
    <source>
        <strain evidence="4">L72</strain>
    </source>
</reference>
<gene>
    <name evidence="4" type="ORF">E4O86_01235</name>
</gene>
<dbReference type="InterPro" id="IPR051911">
    <property type="entry name" value="SDR_oxidoreductase"/>
</dbReference>
<accession>A0A964T0U9</accession>
<keyword evidence="5" id="KW-1185">Reference proteome</keyword>
<dbReference type="NCBIfam" id="NF006114">
    <property type="entry name" value="PRK08263.1"/>
    <property type="match status" value="1"/>
</dbReference>